<evidence type="ECO:0000313" key="2">
    <source>
        <dbReference type="EMBL" id="CAD8675739.1"/>
    </source>
</evidence>
<feature type="region of interest" description="Disordered" evidence="1">
    <location>
        <begin position="98"/>
        <end position="120"/>
    </location>
</feature>
<dbReference type="EMBL" id="HBFB01012494">
    <property type="protein sequence ID" value="CAD8675739.1"/>
    <property type="molecule type" value="Transcribed_RNA"/>
</dbReference>
<organism evidence="2">
    <name type="scientific">Chlamydomonas leiostraca</name>
    <dbReference type="NCBI Taxonomy" id="1034604"/>
    <lineage>
        <taxon>Eukaryota</taxon>
        <taxon>Viridiplantae</taxon>
        <taxon>Chlorophyta</taxon>
        <taxon>core chlorophytes</taxon>
        <taxon>Chlorophyceae</taxon>
        <taxon>CS clade</taxon>
        <taxon>Chlamydomonadales</taxon>
        <taxon>Chlamydomonadaceae</taxon>
        <taxon>Chlamydomonas</taxon>
    </lineage>
</organism>
<sequence length="227" mass="23655">MPLIMNAMDTGCKPSTSAFRGASETPLLAAPVRKTTYRRSAQTKAPRKRTFIANMSKINPLDGTTVAPGQGVVSVAAAAQEVSELCFGGNDGGNGCIPRRAGYSGDDDSSSSSSTSTTPSPAVLLGAAVLMGALVLAPGTARAEEHDSPRKVAPHAPTASMCLSAPVAHGARGAFSRTPAPATLANATKADDAIVYGHIELSRGERRMLARRQQHFRETLRTEHMSL</sequence>
<gene>
    <name evidence="2" type="ORF">CLEI1391_LOCUS7063</name>
</gene>
<dbReference type="AlphaFoldDB" id="A0A7S0RF05"/>
<evidence type="ECO:0000256" key="1">
    <source>
        <dbReference type="SAM" id="MobiDB-lite"/>
    </source>
</evidence>
<feature type="compositionally biased region" description="Low complexity" evidence="1">
    <location>
        <begin position="110"/>
        <end position="120"/>
    </location>
</feature>
<accession>A0A7S0RF05</accession>
<name>A0A7S0RF05_9CHLO</name>
<protein>
    <submittedName>
        <fullName evidence="2">Uncharacterized protein</fullName>
    </submittedName>
</protein>
<proteinExistence type="predicted"/>
<reference evidence="2" key="1">
    <citation type="submission" date="2021-01" db="EMBL/GenBank/DDBJ databases">
        <authorList>
            <person name="Corre E."/>
            <person name="Pelletier E."/>
            <person name="Niang G."/>
            <person name="Scheremetjew M."/>
            <person name="Finn R."/>
            <person name="Kale V."/>
            <person name="Holt S."/>
            <person name="Cochrane G."/>
            <person name="Meng A."/>
            <person name="Brown T."/>
            <person name="Cohen L."/>
        </authorList>
    </citation>
    <scope>NUCLEOTIDE SEQUENCE</scope>
    <source>
        <strain evidence="2">SAG 11-49</strain>
    </source>
</reference>